<organism evidence="1 2">
    <name type="scientific">Geobacter benzoatilyticus</name>
    <dbReference type="NCBI Taxonomy" id="2815309"/>
    <lineage>
        <taxon>Bacteria</taxon>
        <taxon>Pseudomonadati</taxon>
        <taxon>Thermodesulfobacteriota</taxon>
        <taxon>Desulfuromonadia</taxon>
        <taxon>Geobacterales</taxon>
        <taxon>Geobacteraceae</taxon>
        <taxon>Geobacter</taxon>
    </lineage>
</organism>
<name>A0ABX7Q975_9BACT</name>
<proteinExistence type="predicted"/>
<dbReference type="EMBL" id="CP071382">
    <property type="protein sequence ID" value="QSV47448.1"/>
    <property type="molecule type" value="Genomic_DNA"/>
</dbReference>
<protein>
    <recommendedName>
        <fullName evidence="3">Radical SAM protein</fullName>
    </recommendedName>
</protein>
<dbReference type="Proteomes" id="UP000663651">
    <property type="component" value="Chromosome"/>
</dbReference>
<evidence type="ECO:0000313" key="2">
    <source>
        <dbReference type="Proteomes" id="UP000663651"/>
    </source>
</evidence>
<evidence type="ECO:0000313" key="1">
    <source>
        <dbReference type="EMBL" id="QSV47448.1"/>
    </source>
</evidence>
<keyword evidence="2" id="KW-1185">Reference proteome</keyword>
<evidence type="ECO:0008006" key="3">
    <source>
        <dbReference type="Google" id="ProtNLM"/>
    </source>
</evidence>
<sequence>MIVDEKKLHDIMERPEPVPDSETLSRAGKVFFVGGNLPVYETLETMFESYCLESTDLFHLSFGARDDFSRGEEMARQIKKNFNVRLMGRVPYVPPASFIERAYAAGVDMLDIAVAAPAPTGARPGNQQDLRESLVVSVQLFPRWSAAFTLEAGAEPPAVLAREIDLLLEAGVVPLVTLSPRVSSRQAEEIASVFAHLASGWERHRAAVKPFLPLISLTTPLVAAENAGRLRNFIDRIRDRQLLAASGLRRHLRVVPAEDSLDSAGL</sequence>
<gene>
    <name evidence="1" type="ORF">JZM60_14485</name>
</gene>
<accession>A0ABX7Q975</accession>
<reference evidence="1 2" key="1">
    <citation type="submission" date="2021-03" db="EMBL/GenBank/DDBJ databases">
        <title>Geobacter metallireducens gen. nov. sp. nov., a microorganism capable of coupling the complete oxidation of organic compounds to the reduction of iron and other metals.</title>
        <authorList>
            <person name="Li Y."/>
        </authorList>
    </citation>
    <scope>NUCLEOTIDE SEQUENCE [LARGE SCALE GENOMIC DNA]</scope>
    <source>
        <strain evidence="1 2">Jerry-YX</strain>
    </source>
</reference>